<organism evidence="6">
    <name type="scientific">Culex pipiens</name>
    <name type="common">House mosquito</name>
    <dbReference type="NCBI Taxonomy" id="7175"/>
    <lineage>
        <taxon>Eukaryota</taxon>
        <taxon>Metazoa</taxon>
        <taxon>Ecdysozoa</taxon>
        <taxon>Arthropoda</taxon>
        <taxon>Hexapoda</taxon>
        <taxon>Insecta</taxon>
        <taxon>Pterygota</taxon>
        <taxon>Neoptera</taxon>
        <taxon>Endopterygota</taxon>
        <taxon>Diptera</taxon>
        <taxon>Nematocera</taxon>
        <taxon>Culicoidea</taxon>
        <taxon>Culicidae</taxon>
        <taxon>Culicinae</taxon>
        <taxon>Culicini</taxon>
        <taxon>Culex</taxon>
        <taxon>Culex</taxon>
    </lineage>
</organism>
<evidence type="ECO:0000256" key="3">
    <source>
        <dbReference type="ARBA" id="ARBA00023163"/>
    </source>
</evidence>
<dbReference type="EMBL" id="HBUE01211864">
    <property type="protein sequence ID" value="CAG6534852.1"/>
    <property type="molecule type" value="Transcribed_RNA"/>
</dbReference>
<keyword evidence="3" id="KW-0804">Transcription</keyword>
<evidence type="ECO:0000313" key="6">
    <source>
        <dbReference type="EMBL" id="CAG6534852.1"/>
    </source>
</evidence>
<dbReference type="InterPro" id="IPR007811">
    <property type="entry name" value="RPC4"/>
</dbReference>
<comment type="subcellular location">
    <subcellularLocation>
        <location evidence="1">Nucleus</location>
    </subcellularLocation>
</comment>
<keyword evidence="4" id="KW-0539">Nucleus</keyword>
<sequence>MESTIKIKQEPGLSPKPSATIAATGTQPLSQPATAIVKTERLTSFRVPRDLTLGGLTNGRAVKPAANKKVYTPNLNAVRNKDTNVKTASTGPKQRTKPERNKDGKAGAGRGKSALIQTSGIFSEGLAQRTLQRSRYEKMNNSAREPGEAMRRPVLRSEIKVDPEEERKRICDLFGEPDEEEGLLSSEGAKKYDANMPVKLDNLDYKFKPSAAGPLKVEVKDELLKQEPGDLLEAIKAGAQNNLFLLQLPDALPGKTDTEVRRPDPAAAKPAEGTTENGGTVQDPPRCTVRELEEGYIGKVLRYRSGKVKLLLGETMFDLTMGMDSGFLQELVSINTNAEERSGNIIDLATIKAKLNASPDWEYLFKKAA</sequence>
<feature type="region of interest" description="Disordered" evidence="5">
    <location>
        <begin position="254"/>
        <end position="285"/>
    </location>
</feature>
<reference evidence="6" key="1">
    <citation type="submission" date="2021-05" db="EMBL/GenBank/DDBJ databases">
        <authorList>
            <person name="Alioto T."/>
            <person name="Alioto T."/>
            <person name="Gomez Garrido J."/>
        </authorList>
    </citation>
    <scope>NUCLEOTIDE SEQUENCE</scope>
</reference>
<dbReference type="GO" id="GO:0042797">
    <property type="term" value="P:tRNA transcription by RNA polymerase III"/>
    <property type="evidence" value="ECO:0007669"/>
    <property type="project" value="TreeGrafter"/>
</dbReference>
<accession>A0A8D8HIX5</accession>
<evidence type="ECO:0000256" key="1">
    <source>
        <dbReference type="ARBA" id="ARBA00004123"/>
    </source>
</evidence>
<evidence type="ECO:0000256" key="4">
    <source>
        <dbReference type="ARBA" id="ARBA00023242"/>
    </source>
</evidence>
<dbReference type="PANTHER" id="PTHR13408">
    <property type="entry name" value="DNA-DIRECTED RNA POLYMERASE III"/>
    <property type="match status" value="1"/>
</dbReference>
<dbReference type="GO" id="GO:0003677">
    <property type="term" value="F:DNA binding"/>
    <property type="evidence" value="ECO:0007669"/>
    <property type="project" value="InterPro"/>
</dbReference>
<dbReference type="EMBL" id="HBUE01318299">
    <property type="protein sequence ID" value="CAG6586799.1"/>
    <property type="molecule type" value="Transcribed_RNA"/>
</dbReference>
<proteinExistence type="predicted"/>
<feature type="region of interest" description="Disordered" evidence="5">
    <location>
        <begin position="64"/>
        <end position="112"/>
    </location>
</feature>
<keyword evidence="2 6" id="KW-0240">DNA-directed RNA polymerase</keyword>
<dbReference type="PANTHER" id="PTHR13408:SF0">
    <property type="entry name" value="DNA-DIRECTED RNA POLYMERASE III SUBUNIT RPC4"/>
    <property type="match status" value="1"/>
</dbReference>
<dbReference type="AlphaFoldDB" id="A0A8D8HIX5"/>
<dbReference type="GO" id="GO:0005666">
    <property type="term" value="C:RNA polymerase III complex"/>
    <property type="evidence" value="ECO:0007669"/>
    <property type="project" value="InterPro"/>
</dbReference>
<name>A0A8D8HIX5_CULPI</name>
<evidence type="ECO:0000256" key="5">
    <source>
        <dbReference type="SAM" id="MobiDB-lite"/>
    </source>
</evidence>
<feature type="region of interest" description="Disordered" evidence="5">
    <location>
        <begin position="1"/>
        <end position="27"/>
    </location>
</feature>
<evidence type="ECO:0000256" key="2">
    <source>
        <dbReference type="ARBA" id="ARBA00022478"/>
    </source>
</evidence>
<feature type="compositionally biased region" description="Basic and acidic residues" evidence="5">
    <location>
        <begin position="96"/>
        <end position="105"/>
    </location>
</feature>
<dbReference type="Pfam" id="PF05132">
    <property type="entry name" value="RNA_pol_Rpc4"/>
    <property type="match status" value="1"/>
</dbReference>
<protein>
    <submittedName>
        <fullName evidence="6">DNA-directed RNA polymerase III subunit RPC4</fullName>
    </submittedName>
</protein>